<dbReference type="InterPro" id="IPR013783">
    <property type="entry name" value="Ig-like_fold"/>
</dbReference>
<keyword evidence="3" id="KW-0472">Membrane</keyword>
<dbReference type="PANTHER" id="PTHR46957">
    <property type="entry name" value="CYTOKINE RECEPTOR"/>
    <property type="match status" value="1"/>
</dbReference>
<dbReference type="GO" id="GO:0016020">
    <property type="term" value="C:membrane"/>
    <property type="evidence" value="ECO:0007669"/>
    <property type="project" value="UniProtKB-SubCell"/>
</dbReference>
<proteinExistence type="predicted"/>
<dbReference type="Pfam" id="PF00041">
    <property type="entry name" value="fn3"/>
    <property type="match status" value="1"/>
</dbReference>
<accession>A0AA35WPJ5</accession>
<protein>
    <submittedName>
        <fullName evidence="7">Receptor-type tyrosine-protein phosphatase T</fullName>
    </submittedName>
</protein>
<dbReference type="PROSITE" id="PS50835">
    <property type="entry name" value="IG_LIKE"/>
    <property type="match status" value="2"/>
</dbReference>
<dbReference type="InterPro" id="IPR007110">
    <property type="entry name" value="Ig-like_dom"/>
</dbReference>
<dbReference type="InterPro" id="IPR013151">
    <property type="entry name" value="Immunoglobulin_dom"/>
</dbReference>
<dbReference type="SMART" id="SM00060">
    <property type="entry name" value="FN3"/>
    <property type="match status" value="1"/>
</dbReference>
<dbReference type="InterPro" id="IPR036179">
    <property type="entry name" value="Ig-like_dom_sf"/>
</dbReference>
<dbReference type="CDD" id="cd00063">
    <property type="entry name" value="FN3"/>
    <property type="match status" value="1"/>
</dbReference>
<dbReference type="SMART" id="SM00409">
    <property type="entry name" value="IG"/>
    <property type="match status" value="2"/>
</dbReference>
<dbReference type="Proteomes" id="UP001174909">
    <property type="component" value="Unassembled WGS sequence"/>
</dbReference>
<dbReference type="InterPro" id="IPR000242">
    <property type="entry name" value="PTP_cat"/>
</dbReference>
<dbReference type="PROSITE" id="PS50055">
    <property type="entry name" value="TYR_PHOSPHATASE_PTP"/>
    <property type="match status" value="1"/>
</dbReference>
<dbReference type="CDD" id="cd00096">
    <property type="entry name" value="Ig"/>
    <property type="match status" value="1"/>
</dbReference>
<dbReference type="PROSITE" id="PS50853">
    <property type="entry name" value="FN3"/>
    <property type="match status" value="1"/>
</dbReference>
<dbReference type="SUPFAM" id="SSF48726">
    <property type="entry name" value="Immunoglobulin"/>
    <property type="match status" value="1"/>
</dbReference>
<dbReference type="InterPro" id="IPR003961">
    <property type="entry name" value="FN3_dom"/>
</dbReference>
<dbReference type="Pfam" id="PF00047">
    <property type="entry name" value="ig"/>
    <property type="match status" value="1"/>
</dbReference>
<dbReference type="Gene3D" id="3.90.190.10">
    <property type="entry name" value="Protein tyrosine phosphatase superfamily"/>
    <property type="match status" value="1"/>
</dbReference>
<feature type="region of interest" description="Disordered" evidence="2">
    <location>
        <begin position="425"/>
        <end position="452"/>
    </location>
</feature>
<keyword evidence="3" id="KW-1133">Transmembrane helix</keyword>
<dbReference type="GO" id="GO:0004725">
    <property type="term" value="F:protein tyrosine phosphatase activity"/>
    <property type="evidence" value="ECO:0007669"/>
    <property type="project" value="InterPro"/>
</dbReference>
<keyword evidence="7" id="KW-0675">Receptor</keyword>
<keyword evidence="8" id="KW-1185">Reference proteome</keyword>
<feature type="domain" description="Tyrosine-protein phosphatase" evidence="4">
    <location>
        <begin position="576"/>
        <end position="678"/>
    </location>
</feature>
<dbReference type="AlphaFoldDB" id="A0AA35WPJ5"/>
<dbReference type="InterPro" id="IPR029021">
    <property type="entry name" value="Prot-tyrosine_phosphatase-like"/>
</dbReference>
<feature type="region of interest" description="Disordered" evidence="2">
    <location>
        <begin position="387"/>
        <end position="409"/>
    </location>
</feature>
<feature type="domain" description="Ig-like" evidence="5">
    <location>
        <begin position="3"/>
        <end position="81"/>
    </location>
</feature>
<organism evidence="7 8">
    <name type="scientific">Geodia barretti</name>
    <name type="common">Barrett's horny sponge</name>
    <dbReference type="NCBI Taxonomy" id="519541"/>
    <lineage>
        <taxon>Eukaryota</taxon>
        <taxon>Metazoa</taxon>
        <taxon>Porifera</taxon>
        <taxon>Demospongiae</taxon>
        <taxon>Heteroscleromorpha</taxon>
        <taxon>Tetractinellida</taxon>
        <taxon>Astrophorina</taxon>
        <taxon>Geodiidae</taxon>
        <taxon>Geodia</taxon>
    </lineage>
</organism>
<evidence type="ECO:0000259" key="5">
    <source>
        <dbReference type="PROSITE" id="PS50835"/>
    </source>
</evidence>
<feature type="domain" description="Fibronectin type-III" evidence="6">
    <location>
        <begin position="346"/>
        <end position="444"/>
    </location>
</feature>
<evidence type="ECO:0000259" key="4">
    <source>
        <dbReference type="PROSITE" id="PS50055"/>
    </source>
</evidence>
<reference evidence="7" key="1">
    <citation type="submission" date="2023-03" db="EMBL/GenBank/DDBJ databases">
        <authorList>
            <person name="Steffen K."/>
            <person name="Cardenas P."/>
        </authorList>
    </citation>
    <scope>NUCLEOTIDE SEQUENCE</scope>
</reference>
<evidence type="ECO:0000313" key="7">
    <source>
        <dbReference type="EMBL" id="CAI8024476.1"/>
    </source>
</evidence>
<dbReference type="InterPro" id="IPR036116">
    <property type="entry name" value="FN3_sf"/>
</dbReference>
<feature type="domain" description="Ig-like" evidence="5">
    <location>
        <begin position="97"/>
        <end position="181"/>
    </location>
</feature>
<feature type="compositionally biased region" description="Polar residues" evidence="2">
    <location>
        <begin position="425"/>
        <end position="437"/>
    </location>
</feature>
<dbReference type="SMART" id="SM00194">
    <property type="entry name" value="PTPc"/>
    <property type="match status" value="1"/>
</dbReference>
<evidence type="ECO:0000256" key="3">
    <source>
        <dbReference type="SAM" id="Phobius"/>
    </source>
</evidence>
<evidence type="ECO:0000256" key="2">
    <source>
        <dbReference type="SAM" id="MobiDB-lite"/>
    </source>
</evidence>
<dbReference type="PRINTS" id="PR00700">
    <property type="entry name" value="PRTYPHPHTASE"/>
</dbReference>
<dbReference type="SUPFAM" id="SSF52799">
    <property type="entry name" value="(Phosphotyrosine protein) phosphatases II"/>
    <property type="match status" value="1"/>
</dbReference>
<dbReference type="PANTHER" id="PTHR46957:SF3">
    <property type="entry name" value="CYTOKINE RECEPTOR"/>
    <property type="match status" value="1"/>
</dbReference>
<feature type="transmembrane region" description="Helical" evidence="3">
    <location>
        <begin position="455"/>
        <end position="482"/>
    </location>
</feature>
<evidence type="ECO:0000259" key="6">
    <source>
        <dbReference type="PROSITE" id="PS50853"/>
    </source>
</evidence>
<evidence type="ECO:0000313" key="8">
    <source>
        <dbReference type="Proteomes" id="UP001174909"/>
    </source>
</evidence>
<dbReference type="Pfam" id="PF00102">
    <property type="entry name" value="Y_phosphatase"/>
    <property type="match status" value="1"/>
</dbReference>
<evidence type="ECO:0000256" key="1">
    <source>
        <dbReference type="ARBA" id="ARBA00022912"/>
    </source>
</evidence>
<dbReference type="SUPFAM" id="SSF49265">
    <property type="entry name" value="Fibronectin type III"/>
    <property type="match status" value="1"/>
</dbReference>
<dbReference type="EMBL" id="CASHTH010002078">
    <property type="protein sequence ID" value="CAI8024476.1"/>
    <property type="molecule type" value="Genomic_DNA"/>
</dbReference>
<keyword evidence="1" id="KW-0378">Hydrolase</keyword>
<dbReference type="Gene3D" id="2.60.40.10">
    <property type="entry name" value="Immunoglobulins"/>
    <property type="match status" value="2"/>
</dbReference>
<sequence>MQPRAPIITEARIVSEAGKPFSTECNFTAPVNLVTPPSVEWLSPSGVVSSNKTLSFPLLNTSDGGQYTCRVNFSIPSLGISESGSGTTRLIVQIPAPTITIVKEYTPYNGTKFNMTCTVEVDVAVDTDITINSEWVLPQHVNNSGTISNISKTETKKLRQIHTLIFRPLRGEDNGTYTCRAVIQPMLRDDKKYIMGVSANETTDVIVSRSSEATVRITLQSSTGSGRAEECLSVDFGGQEADAISCLAGVTNSLLNPHTVNTDGTFTCSVCINIKEARISNYCSSKTVTVSGDVPGEIKPTLINKTPDEVTISWVSSAAPFSILEYIVLVERQRDSLCLHSVPKVPPHNVKVERINGTAMMVSFGRLSLVEARRVNIYYFISYSPSGGTRKRQGGEREGPVEGNTTVVTGLDPSTGYDVSVFTATDEQGNNQQTPSDKMTAPRPRTSEPPGGGNAGAIIGGIVTALLVGIIVVAVIIVVLWIKRARDRDRLQLFSKNKRDLYATPSAGSEMVTLRSTSPNESDEARKKEIEASNEVESFSPVPVPQTVVADRLKPISVDSFRDHVNKMHEERDKGFEAEYQSLGSEPLASHEVAKRQHNRVKNRFANIFPYDESRVKLGEIPGEEGSDYINACWMDGYNRSSVYIAAQGPMPNTIADFWRMIWEYKIQHIVILTKCLEAGRVSHALGLTST</sequence>
<keyword evidence="1" id="KW-0904">Protein phosphatase</keyword>
<dbReference type="InterPro" id="IPR003599">
    <property type="entry name" value="Ig_sub"/>
</dbReference>
<gene>
    <name evidence="7" type="ORF">GBAR_LOCUS14202</name>
</gene>
<keyword evidence="3" id="KW-0812">Transmembrane</keyword>
<name>A0AA35WPJ5_GEOBA</name>
<dbReference type="InterPro" id="IPR050713">
    <property type="entry name" value="RTP_Phos/Ushers"/>
</dbReference>
<comment type="caution">
    <text evidence="7">The sequence shown here is derived from an EMBL/GenBank/DDBJ whole genome shotgun (WGS) entry which is preliminary data.</text>
</comment>